<sequence length="79" mass="8602">MLLRLSGGALSAKDETMADVPSDHWAYRQIVTAVQSGMAQLSPDKNFYPDLPLHRGDLARSVTFLYTVSPALRNAPLTG</sequence>
<accession>A0A9X4JUX6</accession>
<reference evidence="3" key="1">
    <citation type="submission" date="2022-02" db="EMBL/GenBank/DDBJ databases">
        <authorList>
            <person name="Leng L."/>
        </authorList>
    </citation>
    <scope>NUCLEOTIDE SEQUENCE</scope>
    <source>
        <strain evidence="3">JI</strain>
    </source>
</reference>
<evidence type="ECO:0000313" key="3">
    <source>
        <dbReference type="EMBL" id="MDF9407121.1"/>
    </source>
</evidence>
<dbReference type="EMBL" id="JAKOAV010000002">
    <property type="protein sequence ID" value="MDF9407121.1"/>
    <property type="molecule type" value="Genomic_DNA"/>
</dbReference>
<keyword evidence="1" id="KW-0677">Repeat</keyword>
<evidence type="ECO:0000259" key="2">
    <source>
        <dbReference type="PROSITE" id="PS51272"/>
    </source>
</evidence>
<feature type="domain" description="SLH" evidence="2">
    <location>
        <begin position="13"/>
        <end position="76"/>
    </location>
</feature>
<comment type="caution">
    <text evidence="3">The sequence shown here is derived from an EMBL/GenBank/DDBJ whole genome shotgun (WGS) entry which is preliminary data.</text>
</comment>
<dbReference type="InterPro" id="IPR001119">
    <property type="entry name" value="SLH_dom"/>
</dbReference>
<dbReference type="Proteomes" id="UP001154312">
    <property type="component" value="Unassembled WGS sequence"/>
</dbReference>
<name>A0A9X4JUX6_9FIRM</name>
<keyword evidence="4" id="KW-1185">Reference proteome</keyword>
<gene>
    <name evidence="3" type="ORF">L7E55_01900</name>
</gene>
<organism evidence="3 4">
    <name type="scientific">Pelotomaculum isophthalicicum JI</name>
    <dbReference type="NCBI Taxonomy" id="947010"/>
    <lineage>
        <taxon>Bacteria</taxon>
        <taxon>Bacillati</taxon>
        <taxon>Bacillota</taxon>
        <taxon>Clostridia</taxon>
        <taxon>Eubacteriales</taxon>
        <taxon>Desulfotomaculaceae</taxon>
        <taxon>Pelotomaculum</taxon>
    </lineage>
</organism>
<dbReference type="RefSeq" id="WP_277442294.1">
    <property type="nucleotide sequence ID" value="NZ_JAKOAV010000002.1"/>
</dbReference>
<dbReference type="AlphaFoldDB" id="A0A9X4JUX6"/>
<dbReference type="PROSITE" id="PS51272">
    <property type="entry name" value="SLH"/>
    <property type="match status" value="1"/>
</dbReference>
<evidence type="ECO:0000313" key="4">
    <source>
        <dbReference type="Proteomes" id="UP001154312"/>
    </source>
</evidence>
<dbReference type="Pfam" id="PF00395">
    <property type="entry name" value="SLH"/>
    <property type="match status" value="1"/>
</dbReference>
<proteinExistence type="predicted"/>
<evidence type="ECO:0000256" key="1">
    <source>
        <dbReference type="ARBA" id="ARBA00022737"/>
    </source>
</evidence>
<protein>
    <submittedName>
        <fullName evidence="3">S-layer homology domain-containing protein</fullName>
    </submittedName>
</protein>